<dbReference type="EMBL" id="FOYI01000016">
    <property type="protein sequence ID" value="SFR19255.1"/>
    <property type="molecule type" value="Genomic_DNA"/>
</dbReference>
<name>A0A1I6ENJ8_9RHOB</name>
<protein>
    <submittedName>
        <fullName evidence="1">VPLPA-CTERM protein sorting domain-containing protein</fullName>
    </submittedName>
</protein>
<dbReference type="InterPro" id="IPR022472">
    <property type="entry name" value="VPLPA-CTERM"/>
</dbReference>
<evidence type="ECO:0000313" key="2">
    <source>
        <dbReference type="Proteomes" id="UP000199302"/>
    </source>
</evidence>
<keyword evidence="2" id="KW-1185">Reference proteome</keyword>
<evidence type="ECO:0000313" key="1">
    <source>
        <dbReference type="EMBL" id="SFR19255.1"/>
    </source>
</evidence>
<dbReference type="Proteomes" id="UP000199302">
    <property type="component" value="Unassembled WGS sequence"/>
</dbReference>
<proteinExistence type="predicted"/>
<accession>A0A1I6ENJ8</accession>
<dbReference type="STRING" id="871652.SAMN04515673_11615"/>
<dbReference type="AlphaFoldDB" id="A0A1I6ENJ8"/>
<sequence>MGATAALTSAIAFVGTLGVLILPGQAALLNLESFGYSRGSEIARVEPGEALSFLPDFFAATSGDLTISLESFDLTDPSEATFVLFDSAALLDSLTDDGGASAFGDEAAGTSAPGSDGIFQFLFENVLGDGVFAGYDGGAVLFEIAAPGLSLTNDIDTGEAVFVVTELEKIEPDDPDPTPSSVPLPASGLLLLGGLAALTRARRSS</sequence>
<dbReference type="NCBIfam" id="TIGR03370">
    <property type="entry name" value="VPLPA-CTERM"/>
    <property type="match status" value="1"/>
</dbReference>
<reference evidence="1 2" key="1">
    <citation type="submission" date="2016-10" db="EMBL/GenBank/DDBJ databases">
        <authorList>
            <person name="de Groot N.N."/>
        </authorList>
    </citation>
    <scope>NUCLEOTIDE SEQUENCE [LARGE SCALE GENOMIC DNA]</scope>
    <source>
        <strain evidence="2">KMM 9023,NRIC 0796,JCM 17311,KCTC 23692</strain>
    </source>
</reference>
<organism evidence="1 2">
    <name type="scientific">Poseidonocella sedimentorum</name>
    <dbReference type="NCBI Taxonomy" id="871652"/>
    <lineage>
        <taxon>Bacteria</taxon>
        <taxon>Pseudomonadati</taxon>
        <taxon>Pseudomonadota</taxon>
        <taxon>Alphaproteobacteria</taxon>
        <taxon>Rhodobacterales</taxon>
        <taxon>Roseobacteraceae</taxon>
        <taxon>Poseidonocella</taxon>
    </lineage>
</organism>
<gene>
    <name evidence="1" type="ORF">SAMN04515673_11615</name>
</gene>